<protein>
    <submittedName>
        <fullName evidence="2">VanZ family protein</fullName>
    </submittedName>
</protein>
<keyword evidence="1" id="KW-0472">Membrane</keyword>
<gene>
    <name evidence="2" type="ORF">EA661_19075</name>
</gene>
<dbReference type="PANTHER" id="PTHR28008:SF1">
    <property type="entry name" value="DOMAIN PROTEIN, PUTATIVE (AFU_ORTHOLOGUE AFUA_3G10980)-RELATED"/>
    <property type="match status" value="1"/>
</dbReference>
<organism evidence="2 3">
    <name type="scientific">Pseudoxanthomonas winnipegensis</name>
    <dbReference type="NCBI Taxonomy" id="2480810"/>
    <lineage>
        <taxon>Bacteria</taxon>
        <taxon>Pseudomonadati</taxon>
        <taxon>Pseudomonadota</taxon>
        <taxon>Gammaproteobacteria</taxon>
        <taxon>Lysobacterales</taxon>
        <taxon>Lysobacteraceae</taxon>
        <taxon>Pseudoxanthomonas</taxon>
    </lineage>
</organism>
<evidence type="ECO:0000313" key="2">
    <source>
        <dbReference type="EMBL" id="TAA24185.1"/>
    </source>
</evidence>
<feature type="transmembrane region" description="Helical" evidence="1">
    <location>
        <begin position="12"/>
        <end position="30"/>
    </location>
</feature>
<dbReference type="PANTHER" id="PTHR28008">
    <property type="entry name" value="DOMAIN PROTEIN, PUTATIVE (AFU_ORTHOLOGUE AFUA_3G10980)-RELATED"/>
    <property type="match status" value="1"/>
</dbReference>
<accession>A0A4Q8L8P1</accession>
<dbReference type="EMBL" id="SHMB01000012">
    <property type="protein sequence ID" value="TAA24185.1"/>
    <property type="molecule type" value="Genomic_DNA"/>
</dbReference>
<comment type="caution">
    <text evidence="2">The sequence shown here is derived from an EMBL/GenBank/DDBJ whole genome shotgun (WGS) entry which is preliminary data.</text>
</comment>
<dbReference type="RefSeq" id="WP_130521691.1">
    <property type="nucleotide sequence ID" value="NZ_SHMA01000012.1"/>
</dbReference>
<name>A0A4Q8L8P1_9GAMM</name>
<sequence>MAPVSAPALKPLRWPAFWVGLWVLAMAVVVTTCLLPGDDIPQVAPGVDKLQHASAFFVLGVCAVQLFATRRALLRAGAGLVMLGVLIEFLQGWFTVDRTPDAFDALADALGVALGLLVARTPARDLLLRLFPRR</sequence>
<feature type="transmembrane region" description="Helical" evidence="1">
    <location>
        <begin position="76"/>
        <end position="96"/>
    </location>
</feature>
<evidence type="ECO:0000313" key="3">
    <source>
        <dbReference type="Proteomes" id="UP000291286"/>
    </source>
</evidence>
<evidence type="ECO:0000256" key="1">
    <source>
        <dbReference type="SAM" id="Phobius"/>
    </source>
</evidence>
<dbReference type="AlphaFoldDB" id="A0A4Q8L8P1"/>
<keyword evidence="1" id="KW-0812">Transmembrane</keyword>
<feature type="transmembrane region" description="Helical" evidence="1">
    <location>
        <begin position="50"/>
        <end position="69"/>
    </location>
</feature>
<reference evidence="2 3" key="1">
    <citation type="submission" date="2019-02" db="EMBL/GenBank/DDBJ databases">
        <title>WGS of Pseudoxanthomonas species novum from clinical isolates.</title>
        <authorList>
            <person name="Bernier A.-M."/>
            <person name="Bernard K."/>
            <person name="Vachon A."/>
        </authorList>
    </citation>
    <scope>NUCLEOTIDE SEQUENCE [LARGE SCALE GENOMIC DNA]</scope>
    <source>
        <strain evidence="2 3">NML171202</strain>
    </source>
</reference>
<dbReference type="Proteomes" id="UP000291286">
    <property type="component" value="Unassembled WGS sequence"/>
</dbReference>
<proteinExistence type="predicted"/>
<keyword evidence="1" id="KW-1133">Transmembrane helix</keyword>
<dbReference type="NCBIfam" id="NF037970">
    <property type="entry name" value="vanZ_1"/>
    <property type="match status" value="1"/>
</dbReference>